<comment type="caution">
    <text evidence="13">The sequence shown here is derived from an EMBL/GenBank/DDBJ whole genome shotgun (WGS) entry which is preliminary data.</text>
</comment>
<dbReference type="Pfam" id="PF04104">
    <property type="entry name" value="DNA_primase_lrg"/>
    <property type="match status" value="1"/>
</dbReference>
<dbReference type="InterPro" id="IPR007238">
    <property type="entry name" value="DNA_primase_lsu_euk/arc"/>
</dbReference>
<dbReference type="GO" id="GO:0051539">
    <property type="term" value="F:4 iron, 4 sulfur cluster binding"/>
    <property type="evidence" value="ECO:0007669"/>
    <property type="project" value="UniProtKB-UniRule"/>
</dbReference>
<feature type="binding site" evidence="11">
    <location>
        <position position="378"/>
    </location>
    <ligand>
        <name>[4Fe-4S] cluster</name>
        <dbReference type="ChEBI" id="CHEBI:49883"/>
    </ligand>
</feature>
<comment type="similarity">
    <text evidence="1 10">Belongs to the eukaryotic-type primase large subunit family.</text>
</comment>
<keyword evidence="6 10" id="KW-0479">Metal-binding</keyword>
<evidence type="ECO:0000313" key="14">
    <source>
        <dbReference type="Proteomes" id="UP001233999"/>
    </source>
</evidence>
<dbReference type="GO" id="GO:0003677">
    <property type="term" value="F:DNA binding"/>
    <property type="evidence" value="ECO:0007669"/>
    <property type="project" value="UniProtKB-UniRule"/>
</dbReference>
<dbReference type="CDD" id="cd07322">
    <property type="entry name" value="PriL_PriS_Eukaryotic"/>
    <property type="match status" value="1"/>
</dbReference>
<comment type="function">
    <text evidence="10">DNA primase is the polymerase that synthesizes small RNA primers for the Okazaki fragments made during discontinuous DNA replication.</text>
</comment>
<feature type="binding site" evidence="11">
    <location>
        <position position="394"/>
    </location>
    <ligand>
        <name>[4Fe-4S] cluster</name>
        <dbReference type="ChEBI" id="CHEBI:49883"/>
    </ligand>
</feature>
<keyword evidence="7 10" id="KW-0408">Iron</keyword>
<evidence type="ECO:0000313" key="13">
    <source>
        <dbReference type="EMBL" id="KAJ9593453.1"/>
    </source>
</evidence>
<evidence type="ECO:0000256" key="10">
    <source>
        <dbReference type="PIRNR" id="PIRNR009449"/>
    </source>
</evidence>
<keyword evidence="4 10" id="KW-0639">Primosome</keyword>
<name>A0AAD8A8X4_DIPPU</name>
<dbReference type="Pfam" id="PF26466">
    <property type="entry name" value="DNA_primase_lrg_N"/>
    <property type="match status" value="1"/>
</dbReference>
<evidence type="ECO:0000256" key="7">
    <source>
        <dbReference type="ARBA" id="ARBA00023004"/>
    </source>
</evidence>
<organism evidence="13 14">
    <name type="scientific">Diploptera punctata</name>
    <name type="common">Pacific beetle cockroach</name>
    <dbReference type="NCBI Taxonomy" id="6984"/>
    <lineage>
        <taxon>Eukaryota</taxon>
        <taxon>Metazoa</taxon>
        <taxon>Ecdysozoa</taxon>
        <taxon>Arthropoda</taxon>
        <taxon>Hexapoda</taxon>
        <taxon>Insecta</taxon>
        <taxon>Pterygota</taxon>
        <taxon>Neoptera</taxon>
        <taxon>Polyneoptera</taxon>
        <taxon>Dictyoptera</taxon>
        <taxon>Blattodea</taxon>
        <taxon>Blaberoidea</taxon>
        <taxon>Blaberidae</taxon>
        <taxon>Diplopterinae</taxon>
        <taxon>Diploptera</taxon>
    </lineage>
</organism>
<sequence>MEYSMRKRLIAEIQPILTGSLVELYPCDLQLYRLPPTSTITLSEFEELAQERLMLLRMVENVNMLGSTKTYDEWKNAFIAELKKAGLKGYSKLMIGTGCGRSESDLQLRKRDHVSHFILRIAYCRSEDLRRWFIGKELELFKVRFQSLNAEGLKCFMKTNNLKYEPISKEEKKELRDQLYESSASISSSIENYEFYRVPFIEVQDLVRSRRVYISGGYAYVPSTDLISILSSVFRTNLAHGMALTVNKLPYLEGDERIFNLLKDLHHSYTGDEYVKKNNAGSVHLEDIDTLSRHSFAPCMRQLHEHLRATHHMRYGGRMQYGLFLKGIGVSLEDSMKFWREEFTKMMDIDKFEKGYSYNIRHSYGQEGKRADYSPYNCIKIIMSNVGPEDKHGCPFKNYDVLNLKQKLLNWNIPISGINEVIEYVNQGHYQLACGKFFQLSHGVKTELGINHPNQYFLESQEILGGKHKTEHNNAKEVANGTTKDAPKNSSVEADAWNEDMNLEGFDMDI</sequence>
<evidence type="ECO:0000259" key="12">
    <source>
        <dbReference type="Pfam" id="PF04104"/>
    </source>
</evidence>
<dbReference type="PANTHER" id="PTHR10537">
    <property type="entry name" value="DNA PRIMASE LARGE SUBUNIT"/>
    <property type="match status" value="1"/>
</dbReference>
<evidence type="ECO:0000256" key="4">
    <source>
        <dbReference type="ARBA" id="ARBA00022515"/>
    </source>
</evidence>
<dbReference type="AlphaFoldDB" id="A0AAD8A8X4"/>
<dbReference type="InterPro" id="IPR058560">
    <property type="entry name" value="DNA_primase_C"/>
</dbReference>
<gene>
    <name evidence="13" type="ORF">L9F63_014982</name>
</gene>
<evidence type="ECO:0000256" key="6">
    <source>
        <dbReference type="ARBA" id="ARBA00022723"/>
    </source>
</evidence>
<dbReference type="GO" id="GO:0046872">
    <property type="term" value="F:metal ion binding"/>
    <property type="evidence" value="ECO:0007669"/>
    <property type="project" value="UniProtKB-UniRule"/>
</dbReference>
<evidence type="ECO:0000256" key="2">
    <source>
        <dbReference type="ARBA" id="ARBA00019038"/>
    </source>
</evidence>
<dbReference type="GO" id="GO:0006270">
    <property type="term" value="P:DNA replication initiation"/>
    <property type="evidence" value="ECO:0007669"/>
    <property type="project" value="TreeGrafter"/>
</dbReference>
<feature type="domain" description="DNA primase large subunit C-terminal" evidence="12">
    <location>
        <begin position="290"/>
        <end position="457"/>
    </location>
</feature>
<dbReference type="EMBL" id="JASPKZ010003438">
    <property type="protein sequence ID" value="KAJ9593453.1"/>
    <property type="molecule type" value="Genomic_DNA"/>
</dbReference>
<dbReference type="GO" id="GO:0005658">
    <property type="term" value="C:alpha DNA polymerase:primase complex"/>
    <property type="evidence" value="ECO:0007669"/>
    <property type="project" value="UniProtKB-ARBA"/>
</dbReference>
<dbReference type="Proteomes" id="UP001233999">
    <property type="component" value="Unassembled WGS sequence"/>
</dbReference>
<comment type="cofactor">
    <cofactor evidence="10">
        <name>[4Fe-4S] cluster</name>
        <dbReference type="ChEBI" id="CHEBI:49883"/>
    </cofactor>
    <text evidence="10">Binds 1 [4Fe-4S] cluster.</text>
</comment>
<keyword evidence="14" id="KW-1185">Reference proteome</keyword>
<dbReference type="FunFam" id="1.20.930.80:FF:000001">
    <property type="entry name" value="DNA primase large subunit"/>
    <property type="match status" value="1"/>
</dbReference>
<evidence type="ECO:0000256" key="3">
    <source>
        <dbReference type="ARBA" id="ARBA00022485"/>
    </source>
</evidence>
<reference evidence="13" key="2">
    <citation type="submission" date="2023-05" db="EMBL/GenBank/DDBJ databases">
        <authorList>
            <person name="Fouks B."/>
        </authorList>
    </citation>
    <scope>NUCLEOTIDE SEQUENCE</scope>
    <source>
        <strain evidence="13">Stay&amp;Tobe</strain>
        <tissue evidence="13">Testes</tissue>
    </source>
</reference>
<accession>A0AAD8A8X4</accession>
<evidence type="ECO:0000256" key="11">
    <source>
        <dbReference type="PIRSR" id="PIRSR009449-1"/>
    </source>
</evidence>
<dbReference type="PANTHER" id="PTHR10537:SF3">
    <property type="entry name" value="DNA PRIMASE LARGE SUBUNIT"/>
    <property type="match status" value="1"/>
</dbReference>
<dbReference type="PIRSF" id="PIRSF009449">
    <property type="entry name" value="DNA_primase_large_subunit"/>
    <property type="match status" value="1"/>
</dbReference>
<dbReference type="Gene3D" id="1.20.930.80">
    <property type="match status" value="1"/>
</dbReference>
<feature type="binding site" evidence="11">
    <location>
        <position position="299"/>
    </location>
    <ligand>
        <name>[4Fe-4S] cluster</name>
        <dbReference type="ChEBI" id="CHEBI:49883"/>
    </ligand>
</feature>
<keyword evidence="3 10" id="KW-0004">4Fe-4S</keyword>
<proteinExistence type="inferred from homology"/>
<keyword evidence="9 10" id="KW-0238">DNA-binding</keyword>
<keyword evidence="8 10" id="KW-0411">Iron-sulfur</keyword>
<dbReference type="GO" id="GO:0006269">
    <property type="term" value="P:DNA replication, synthesis of primer"/>
    <property type="evidence" value="ECO:0007669"/>
    <property type="project" value="UniProtKB-KW"/>
</dbReference>
<evidence type="ECO:0000256" key="5">
    <source>
        <dbReference type="ARBA" id="ARBA00022705"/>
    </source>
</evidence>
<feature type="binding site" evidence="11">
    <location>
        <position position="434"/>
    </location>
    <ligand>
        <name>[4Fe-4S] cluster</name>
        <dbReference type="ChEBI" id="CHEBI:49883"/>
    </ligand>
</feature>
<protein>
    <recommendedName>
        <fullName evidence="2 10">DNA primase large subunit</fullName>
    </recommendedName>
</protein>
<dbReference type="InterPro" id="IPR016558">
    <property type="entry name" value="DNA_primase_lsu_euk"/>
</dbReference>
<reference evidence="13" key="1">
    <citation type="journal article" date="2023" name="IScience">
        <title>Live-bearing cockroach genome reveals convergent evolutionary mechanisms linked to viviparity in insects and beyond.</title>
        <authorList>
            <person name="Fouks B."/>
            <person name="Harrison M.C."/>
            <person name="Mikhailova A.A."/>
            <person name="Marchal E."/>
            <person name="English S."/>
            <person name="Carruthers M."/>
            <person name="Jennings E.C."/>
            <person name="Chiamaka E.L."/>
            <person name="Frigard R.A."/>
            <person name="Pippel M."/>
            <person name="Attardo G.M."/>
            <person name="Benoit J.B."/>
            <person name="Bornberg-Bauer E."/>
            <person name="Tobe S.S."/>
        </authorList>
    </citation>
    <scope>NUCLEOTIDE SEQUENCE</scope>
    <source>
        <strain evidence="13">Stay&amp;Tobe</strain>
    </source>
</reference>
<evidence type="ECO:0000256" key="8">
    <source>
        <dbReference type="ARBA" id="ARBA00023014"/>
    </source>
</evidence>
<keyword evidence="5 10" id="KW-0235">DNA replication</keyword>
<evidence type="ECO:0000256" key="1">
    <source>
        <dbReference type="ARBA" id="ARBA00010564"/>
    </source>
</evidence>
<evidence type="ECO:0000256" key="9">
    <source>
        <dbReference type="ARBA" id="ARBA00023125"/>
    </source>
</evidence>